<feature type="domain" description="Microcystin LR degradation protein MlrC C-terminal" evidence="2">
    <location>
        <begin position="300"/>
        <end position="473"/>
    </location>
</feature>
<dbReference type="Pfam" id="PF07364">
    <property type="entry name" value="DUF1485"/>
    <property type="match status" value="1"/>
</dbReference>
<keyword evidence="1" id="KW-0479">Metal-binding</keyword>
<dbReference type="InterPro" id="IPR009197">
    <property type="entry name" value="MlrC"/>
</dbReference>
<feature type="domain" description="Microcystin LR degradation protein MlrC N-terminal" evidence="3">
    <location>
        <begin position="2"/>
        <end position="286"/>
    </location>
</feature>
<evidence type="ECO:0000259" key="2">
    <source>
        <dbReference type="Pfam" id="PF07171"/>
    </source>
</evidence>
<evidence type="ECO:0000313" key="4">
    <source>
        <dbReference type="EMBL" id="MCB8873662.1"/>
    </source>
</evidence>
<dbReference type="GO" id="GO:0006508">
    <property type="term" value="P:proteolysis"/>
    <property type="evidence" value="ECO:0007669"/>
    <property type="project" value="UniProtKB-KW"/>
</dbReference>
<proteinExistence type="inferred from homology"/>
<comment type="similarity">
    <text evidence="1">Belongs to the peptidase M81 family.</text>
</comment>
<name>A0A964DX56_9PROT</name>
<comment type="function">
    <text evidence="1">Involved in peptidolytic degradation of cyclic heptapeptide hepatotoxin microcystin (MC).</text>
</comment>
<dbReference type="GO" id="GO:0046872">
    <property type="term" value="F:metal ion binding"/>
    <property type="evidence" value="ECO:0007669"/>
    <property type="project" value="UniProtKB-KW"/>
</dbReference>
<evidence type="ECO:0000256" key="1">
    <source>
        <dbReference type="PIRNR" id="PIRNR012702"/>
    </source>
</evidence>
<organism evidence="4 5">
    <name type="scientific">Acidisoma silvae</name>
    <dbReference type="NCBI Taxonomy" id="2802396"/>
    <lineage>
        <taxon>Bacteria</taxon>
        <taxon>Pseudomonadati</taxon>
        <taxon>Pseudomonadota</taxon>
        <taxon>Alphaproteobacteria</taxon>
        <taxon>Acetobacterales</taxon>
        <taxon>Acidocellaceae</taxon>
        <taxon>Acidisoma</taxon>
    </lineage>
</organism>
<dbReference type="Proteomes" id="UP000708298">
    <property type="component" value="Unassembled WGS sequence"/>
</dbReference>
<evidence type="ECO:0000313" key="5">
    <source>
        <dbReference type="Proteomes" id="UP000708298"/>
    </source>
</evidence>
<keyword evidence="1" id="KW-0482">Metalloprotease</keyword>
<dbReference type="InterPro" id="IPR010799">
    <property type="entry name" value="MlrC_C"/>
</dbReference>
<keyword evidence="1" id="KW-0378">Hydrolase</keyword>
<dbReference type="GO" id="GO:0008237">
    <property type="term" value="F:metallopeptidase activity"/>
    <property type="evidence" value="ECO:0007669"/>
    <property type="project" value="UniProtKB-KW"/>
</dbReference>
<gene>
    <name evidence="4" type="ORF">ASILVAE211_00600</name>
</gene>
<accession>A0A964DX56</accession>
<reference evidence="4" key="1">
    <citation type="journal article" date="2021" name="Microorganisms">
        <title>Acidisoma silvae sp. nov. and Acidisomacellulosilytica sp. nov., Two Acidophilic Bacteria Isolated from Decaying Wood, Hydrolyzing Cellulose and Producing Poly-3-hydroxybutyrate.</title>
        <authorList>
            <person name="Mieszkin S."/>
            <person name="Pouder E."/>
            <person name="Uroz S."/>
            <person name="Simon-Colin C."/>
            <person name="Alain K."/>
        </authorList>
    </citation>
    <scope>NUCLEOTIDE SEQUENCE</scope>
    <source>
        <strain evidence="4">HW T2.11</strain>
    </source>
</reference>
<dbReference type="EMBL" id="JAESVB010000001">
    <property type="protein sequence ID" value="MCB8873662.1"/>
    <property type="molecule type" value="Genomic_DNA"/>
</dbReference>
<evidence type="ECO:0000259" key="3">
    <source>
        <dbReference type="Pfam" id="PF07364"/>
    </source>
</evidence>
<keyword evidence="5" id="KW-1185">Reference proteome</keyword>
<comment type="caution">
    <text evidence="4">The sequence shown here is derived from an EMBL/GenBank/DDBJ whole genome shotgun (WGS) entry which is preliminary data.</text>
</comment>
<protein>
    <recommendedName>
        <fullName evidence="1">Microcystinase C</fullName>
        <shortName evidence="1">MlrC</shortName>
    </recommendedName>
</protein>
<dbReference type="InterPro" id="IPR015995">
    <property type="entry name" value="MlrC_N"/>
</dbReference>
<comment type="cofactor">
    <cofactor evidence="1">
        <name>Zn(2+)</name>
        <dbReference type="ChEBI" id="CHEBI:29105"/>
    </cofactor>
    <text evidence="1">Binds 1 zinc ion per subunit.</text>
</comment>
<dbReference type="AlphaFoldDB" id="A0A964DX56"/>
<dbReference type="PIRSF" id="PIRSF012702">
    <property type="entry name" value="UCP012702"/>
    <property type="match status" value="1"/>
</dbReference>
<dbReference type="RefSeq" id="WP_227319348.1">
    <property type="nucleotide sequence ID" value="NZ_JAESVB010000001.1"/>
</dbReference>
<sequence>MKLFIAALDTETNTFAPLPTGAQAFAEGFVAHGDATSQPENYCSAQLYVWRCRAEALGWDVAESLCAFAEPGGITTRPVFEGFRDEILHDLEVAKPDVVLLALHGAMVADGYEDCEGEILSRVRAIVGPDVPIGVELDLHCHLTDAMVQAATVLLTYKEYPHVDIPVRADDLFTLIADAAAGRSRPVMAVYDCRMVGMFRPTAKPMRDFVDHLAKGEGQGGILSLSLIHGFPWADVPDVGVKLLAVADGDTEKAAAAARHYGEAFFALRKEVLPHCLTCDAALEVALELAEDKPGLPIVIADVADNPGGGAPGDATFFLQAALDRHIERITIGYLWDPMAVRFCQEAGLGASLDLRIGGKCGVSSGAPVDLPVTIKALADEVYQRFGDAPVSLGACAWVESQGINIILCSLRTQSFHPEAMVALGLDPATQRILVVKSNQHFHAGFAPIAGDVLYASSPGALSQDFGRIPYTRRSPRYWPRDEDPFCPEG</sequence>
<dbReference type="Pfam" id="PF07171">
    <property type="entry name" value="MlrC_C"/>
    <property type="match status" value="1"/>
</dbReference>
<keyword evidence="1" id="KW-0645">Protease</keyword>
<reference evidence="4" key="2">
    <citation type="submission" date="2021-01" db="EMBL/GenBank/DDBJ databases">
        <authorList>
            <person name="Mieszkin S."/>
            <person name="Pouder E."/>
            <person name="Alain K."/>
        </authorList>
    </citation>
    <scope>NUCLEOTIDE SEQUENCE</scope>
    <source>
        <strain evidence="4">HW T2.11</strain>
    </source>
</reference>